<gene>
    <name evidence="8" type="ORF">ACFONL_13625</name>
</gene>
<dbReference type="PANTHER" id="PTHR30329">
    <property type="entry name" value="STATOR ELEMENT OF FLAGELLAR MOTOR COMPLEX"/>
    <property type="match status" value="1"/>
</dbReference>
<keyword evidence="9" id="KW-1185">Reference proteome</keyword>
<dbReference type="PROSITE" id="PS51123">
    <property type="entry name" value="OMPA_2"/>
    <property type="match status" value="1"/>
</dbReference>
<keyword evidence="2 4" id="KW-0472">Membrane</keyword>
<keyword evidence="3" id="KW-0998">Cell outer membrane</keyword>
<evidence type="ECO:0000256" key="2">
    <source>
        <dbReference type="ARBA" id="ARBA00023136"/>
    </source>
</evidence>
<evidence type="ECO:0000259" key="7">
    <source>
        <dbReference type="PROSITE" id="PS51123"/>
    </source>
</evidence>
<keyword evidence="6" id="KW-0732">Signal</keyword>
<dbReference type="InterPro" id="IPR006664">
    <property type="entry name" value="OMP_bac"/>
</dbReference>
<feature type="domain" description="OmpA-like" evidence="7">
    <location>
        <begin position="105"/>
        <end position="228"/>
    </location>
</feature>
<dbReference type="PANTHER" id="PTHR30329:SF21">
    <property type="entry name" value="LIPOPROTEIN YIAD-RELATED"/>
    <property type="match status" value="1"/>
</dbReference>
<dbReference type="PROSITE" id="PS51257">
    <property type="entry name" value="PROKAR_LIPOPROTEIN"/>
    <property type="match status" value="1"/>
</dbReference>
<dbReference type="CDD" id="cd07185">
    <property type="entry name" value="OmpA_C-like"/>
    <property type="match status" value="1"/>
</dbReference>
<dbReference type="PRINTS" id="PR01021">
    <property type="entry name" value="OMPADOMAIN"/>
</dbReference>
<accession>A0ABV7UIQ5</accession>
<feature type="signal peptide" evidence="6">
    <location>
        <begin position="1"/>
        <end position="23"/>
    </location>
</feature>
<organism evidence="8 9">
    <name type="scientific">Camelimonas fluminis</name>
    <dbReference type="NCBI Taxonomy" id="1576911"/>
    <lineage>
        <taxon>Bacteria</taxon>
        <taxon>Pseudomonadati</taxon>
        <taxon>Pseudomonadota</taxon>
        <taxon>Alphaproteobacteria</taxon>
        <taxon>Hyphomicrobiales</taxon>
        <taxon>Chelatococcaceae</taxon>
        <taxon>Camelimonas</taxon>
    </lineage>
</organism>
<comment type="caution">
    <text evidence="8">The sequence shown here is derived from an EMBL/GenBank/DDBJ whole genome shotgun (WGS) entry which is preliminary data.</text>
</comment>
<evidence type="ECO:0000256" key="4">
    <source>
        <dbReference type="PROSITE-ProRule" id="PRU00473"/>
    </source>
</evidence>
<dbReference type="InterPro" id="IPR050330">
    <property type="entry name" value="Bact_OuterMem_StrucFunc"/>
</dbReference>
<evidence type="ECO:0000256" key="6">
    <source>
        <dbReference type="SAM" id="SignalP"/>
    </source>
</evidence>
<evidence type="ECO:0000313" key="9">
    <source>
        <dbReference type="Proteomes" id="UP001595704"/>
    </source>
</evidence>
<evidence type="ECO:0000256" key="5">
    <source>
        <dbReference type="SAM" id="MobiDB-lite"/>
    </source>
</evidence>
<feature type="region of interest" description="Disordered" evidence="5">
    <location>
        <begin position="196"/>
        <end position="216"/>
    </location>
</feature>
<dbReference type="Gene3D" id="3.30.1330.60">
    <property type="entry name" value="OmpA-like domain"/>
    <property type="match status" value="1"/>
</dbReference>
<dbReference type="SUPFAM" id="SSF103088">
    <property type="entry name" value="OmpA-like"/>
    <property type="match status" value="1"/>
</dbReference>
<dbReference type="Proteomes" id="UP001595704">
    <property type="component" value="Unassembled WGS sequence"/>
</dbReference>
<proteinExistence type="predicted"/>
<evidence type="ECO:0000256" key="1">
    <source>
        <dbReference type="ARBA" id="ARBA00004442"/>
    </source>
</evidence>
<feature type="chain" id="PRO_5046005738" evidence="6">
    <location>
        <begin position="24"/>
        <end position="231"/>
    </location>
</feature>
<dbReference type="Pfam" id="PF00691">
    <property type="entry name" value="OmpA"/>
    <property type="match status" value="1"/>
</dbReference>
<evidence type="ECO:0000313" key="8">
    <source>
        <dbReference type="EMBL" id="MFC3638396.1"/>
    </source>
</evidence>
<dbReference type="RefSeq" id="WP_191320208.1">
    <property type="nucleotide sequence ID" value="NZ_BNCG01000014.1"/>
</dbReference>
<dbReference type="InterPro" id="IPR006665">
    <property type="entry name" value="OmpA-like"/>
</dbReference>
<dbReference type="InterPro" id="IPR036737">
    <property type="entry name" value="OmpA-like_sf"/>
</dbReference>
<dbReference type="EMBL" id="JBHRYC010000073">
    <property type="protein sequence ID" value="MFC3638396.1"/>
    <property type="molecule type" value="Genomic_DNA"/>
</dbReference>
<comment type="subcellular location">
    <subcellularLocation>
        <location evidence="1">Cell outer membrane</location>
    </subcellularLocation>
</comment>
<protein>
    <submittedName>
        <fullName evidence="8">OmpA family protein</fullName>
    </submittedName>
</protein>
<name>A0ABV7UIQ5_9HYPH</name>
<reference evidence="9" key="1">
    <citation type="journal article" date="2019" name="Int. J. Syst. Evol. Microbiol.">
        <title>The Global Catalogue of Microorganisms (GCM) 10K type strain sequencing project: providing services to taxonomists for standard genome sequencing and annotation.</title>
        <authorList>
            <consortium name="The Broad Institute Genomics Platform"/>
            <consortium name="The Broad Institute Genome Sequencing Center for Infectious Disease"/>
            <person name="Wu L."/>
            <person name="Ma J."/>
        </authorList>
    </citation>
    <scope>NUCLEOTIDE SEQUENCE [LARGE SCALE GENOMIC DNA]</scope>
    <source>
        <strain evidence="9">KCTC 42282</strain>
    </source>
</reference>
<evidence type="ECO:0000256" key="3">
    <source>
        <dbReference type="ARBA" id="ARBA00023237"/>
    </source>
</evidence>
<sequence>MWGRIRLPACIAAVVFSCSPALADYEVTRGAGTLGDRTGRIAERPVGASTWRLRDGPHSLWRQREKTSAVAGRGDESSFRIREVAPHSRLRAQKLLGELGAREMQGDIVIAVPGDVLFDFDRSDIRADARPILGRIAELLKAYRDAPVRIEGHTDAIGSDVYNLGLSRQRAASVGAWLAARGIAARRMRTAGFGEARPVVANNRPDGSDDPQGRQRNRRVEIIIGAGPGAR</sequence>